<feature type="domain" description="Olfactomedin-like" evidence="4">
    <location>
        <begin position="1"/>
        <end position="153"/>
    </location>
</feature>
<evidence type="ECO:0000313" key="5">
    <source>
        <dbReference type="Proteomes" id="UP000085678"/>
    </source>
</evidence>
<dbReference type="Proteomes" id="UP000085678">
    <property type="component" value="Unplaced"/>
</dbReference>
<evidence type="ECO:0000256" key="3">
    <source>
        <dbReference type="PROSITE-ProRule" id="PRU00446"/>
    </source>
</evidence>
<dbReference type="AlphaFoldDB" id="A0A2R2MNK4"/>
<gene>
    <name evidence="6" type="primary">LOC106153654</name>
</gene>
<evidence type="ECO:0000256" key="2">
    <source>
        <dbReference type="ARBA" id="ARBA00022525"/>
    </source>
</evidence>
<reference evidence="6" key="1">
    <citation type="submission" date="2025-08" db="UniProtKB">
        <authorList>
            <consortium name="RefSeq"/>
        </authorList>
    </citation>
    <scope>IDENTIFICATION</scope>
    <source>
        <tissue evidence="6">Gonads</tissue>
    </source>
</reference>
<dbReference type="GO" id="GO:0007165">
    <property type="term" value="P:signal transduction"/>
    <property type="evidence" value="ECO:0007669"/>
    <property type="project" value="TreeGrafter"/>
</dbReference>
<evidence type="ECO:0000313" key="6">
    <source>
        <dbReference type="RefSeq" id="XP_023931795.1"/>
    </source>
</evidence>
<dbReference type="SMART" id="SM00284">
    <property type="entry name" value="OLF"/>
    <property type="match status" value="1"/>
</dbReference>
<dbReference type="PROSITE" id="PS51132">
    <property type="entry name" value="OLF"/>
    <property type="match status" value="1"/>
</dbReference>
<dbReference type="KEGG" id="lak:106153654"/>
<dbReference type="PANTHER" id="PTHR23192">
    <property type="entry name" value="OLFACTOMEDIN-RELATED"/>
    <property type="match status" value="1"/>
</dbReference>
<keyword evidence="5" id="KW-1185">Reference proteome</keyword>
<dbReference type="OrthoDB" id="8626508at2759"/>
<keyword evidence="2" id="KW-0964">Secreted</keyword>
<dbReference type="InParanoid" id="A0A2R2MNK4"/>
<dbReference type="Pfam" id="PF02191">
    <property type="entry name" value="OLF"/>
    <property type="match status" value="1"/>
</dbReference>
<proteinExistence type="predicted"/>
<dbReference type="InterPro" id="IPR050605">
    <property type="entry name" value="Olfactomedin-like_domain"/>
</dbReference>
<dbReference type="RefSeq" id="XP_023931795.1">
    <property type="nucleotide sequence ID" value="XM_024076027.1"/>
</dbReference>
<name>A0A2R2MNK4_LINAN</name>
<dbReference type="PANTHER" id="PTHR23192:SF87">
    <property type="entry name" value="AMASSIN-3"/>
    <property type="match status" value="1"/>
</dbReference>
<comment type="caution">
    <text evidence="3">Lacks conserved residue(s) required for the propagation of feature annotation.</text>
</comment>
<accession>A0A2R2MNK4</accession>
<dbReference type="SUPFAM" id="SSF63825">
    <property type="entry name" value="YWTD domain"/>
    <property type="match status" value="1"/>
</dbReference>
<dbReference type="GO" id="GO:0005615">
    <property type="term" value="C:extracellular space"/>
    <property type="evidence" value="ECO:0007669"/>
    <property type="project" value="TreeGrafter"/>
</dbReference>
<organism evidence="5 6">
    <name type="scientific">Lingula anatina</name>
    <name type="common">Brachiopod</name>
    <name type="synonym">Lingula unguis</name>
    <dbReference type="NCBI Taxonomy" id="7574"/>
    <lineage>
        <taxon>Eukaryota</taxon>
        <taxon>Metazoa</taxon>
        <taxon>Spiralia</taxon>
        <taxon>Lophotrochozoa</taxon>
        <taxon>Brachiopoda</taxon>
        <taxon>Linguliformea</taxon>
        <taxon>Lingulata</taxon>
        <taxon>Lingulida</taxon>
        <taxon>Linguloidea</taxon>
        <taxon>Lingulidae</taxon>
        <taxon>Lingula</taxon>
    </lineage>
</organism>
<evidence type="ECO:0000259" key="4">
    <source>
        <dbReference type="PROSITE" id="PS51132"/>
    </source>
</evidence>
<protein>
    <submittedName>
        <fullName evidence="6">Myocilin-like</fullName>
    </submittedName>
</protein>
<evidence type="ECO:0000256" key="1">
    <source>
        <dbReference type="ARBA" id="ARBA00004613"/>
    </source>
</evidence>
<sequence>MKTIVKQANDVDAGNTCRYAWGGFTTTDFAVDEYGLWLVYGNKRNNCYLVIAKINPDTLDVEKSWETTINIKSVGNMFMKCGVLYATHSYYATSNYIRYTYDTNTGKQEALSSSKIPFTQPGKINSMLDYNPHDGLLYYADKYYGYLATFPIV</sequence>
<dbReference type="InterPro" id="IPR003112">
    <property type="entry name" value="Olfac-like_dom"/>
</dbReference>
<comment type="subcellular location">
    <subcellularLocation>
        <location evidence="1">Secreted</location>
    </subcellularLocation>
</comment>
<dbReference type="GeneID" id="106153654"/>